<protein>
    <recommendedName>
        <fullName evidence="4">DoxX-like family protein</fullName>
    </recommendedName>
</protein>
<accession>A0A842I1Y2</accession>
<name>A0A842I1Y2_9SPHN</name>
<comment type="caution">
    <text evidence="2">The sequence shown here is derived from an EMBL/GenBank/DDBJ whole genome shotgun (WGS) entry which is preliminary data.</text>
</comment>
<dbReference type="EMBL" id="JACJVJ010000002">
    <property type="protein sequence ID" value="MBC2778723.1"/>
    <property type="molecule type" value="Genomic_DNA"/>
</dbReference>
<evidence type="ECO:0000313" key="3">
    <source>
        <dbReference type="Proteomes" id="UP000564378"/>
    </source>
</evidence>
<feature type="transmembrane region" description="Helical" evidence="1">
    <location>
        <begin position="44"/>
        <end position="62"/>
    </location>
</feature>
<keyword evidence="3" id="KW-1185">Reference proteome</keyword>
<dbReference type="AlphaFoldDB" id="A0A842I1Y2"/>
<keyword evidence="1" id="KW-1133">Transmembrane helix</keyword>
<keyword evidence="1" id="KW-0812">Transmembrane</keyword>
<sequence length="126" mass="14104">MRLARWIFGIAAIWGIAVIAPLYFLERWIGEYFPPPIAHPETYYGFVGVTLAWQFLYGLIAYDPLRYRPVMLIGAAGKLSFATSSAALYLQGRVGMPVFGASLFDLALAILFVIAWWRTGKPNWAG</sequence>
<evidence type="ECO:0008006" key="4">
    <source>
        <dbReference type="Google" id="ProtNLM"/>
    </source>
</evidence>
<organism evidence="2 3">
    <name type="scientific">Parasphingopyxis marina</name>
    <dbReference type="NCBI Taxonomy" id="2761622"/>
    <lineage>
        <taxon>Bacteria</taxon>
        <taxon>Pseudomonadati</taxon>
        <taxon>Pseudomonadota</taxon>
        <taxon>Alphaproteobacteria</taxon>
        <taxon>Sphingomonadales</taxon>
        <taxon>Sphingomonadaceae</taxon>
        <taxon>Parasphingopyxis</taxon>
    </lineage>
</organism>
<dbReference type="Proteomes" id="UP000564378">
    <property type="component" value="Unassembled WGS sequence"/>
</dbReference>
<dbReference type="RefSeq" id="WP_185801957.1">
    <property type="nucleotide sequence ID" value="NZ_JACJVJ010000002.1"/>
</dbReference>
<evidence type="ECO:0000313" key="2">
    <source>
        <dbReference type="EMBL" id="MBC2778723.1"/>
    </source>
</evidence>
<gene>
    <name evidence="2" type="ORF">H6P80_13950</name>
</gene>
<feature type="transmembrane region" description="Helical" evidence="1">
    <location>
        <begin position="96"/>
        <end position="117"/>
    </location>
</feature>
<feature type="transmembrane region" description="Helical" evidence="1">
    <location>
        <begin position="7"/>
        <end position="24"/>
    </location>
</feature>
<keyword evidence="1" id="KW-0472">Membrane</keyword>
<proteinExistence type="predicted"/>
<evidence type="ECO:0000256" key="1">
    <source>
        <dbReference type="SAM" id="Phobius"/>
    </source>
</evidence>
<feature type="transmembrane region" description="Helical" evidence="1">
    <location>
        <begin position="69"/>
        <end position="90"/>
    </location>
</feature>
<reference evidence="2 3" key="1">
    <citation type="submission" date="2020-08" db="EMBL/GenBank/DDBJ databases">
        <title>Draft genome sequence of Parasphingopyxis sp. GrpM-11.</title>
        <authorList>
            <person name="Oh J."/>
            <person name="Roh D.-H."/>
        </authorList>
    </citation>
    <scope>NUCLEOTIDE SEQUENCE [LARGE SCALE GENOMIC DNA]</scope>
    <source>
        <strain evidence="2 3">GrpM-11</strain>
    </source>
</reference>